<evidence type="ECO:0000313" key="1">
    <source>
        <dbReference type="EMBL" id="SON55782.1"/>
    </source>
</evidence>
<dbReference type="AlphaFoldDB" id="A0A2C9D622"/>
<dbReference type="EMBL" id="LT960614">
    <property type="protein sequence ID" value="SON55782.1"/>
    <property type="molecule type" value="Genomic_DNA"/>
</dbReference>
<evidence type="ECO:0008006" key="3">
    <source>
        <dbReference type="Google" id="ProtNLM"/>
    </source>
</evidence>
<evidence type="ECO:0000313" key="2">
    <source>
        <dbReference type="Proteomes" id="UP000223606"/>
    </source>
</evidence>
<dbReference type="OrthoDB" id="7554786at2"/>
<protein>
    <recommendedName>
        <fullName evidence="3">Sulfate transporter</fullName>
    </recommendedName>
</protein>
<accession>A0A2C9D622</accession>
<gene>
    <name evidence="1" type="ORF">HDIA_2241</name>
</gene>
<name>A0A2C9D622_9HYPH</name>
<organism evidence="1 2">
    <name type="scientific">Hartmannibacter diazotrophicus</name>
    <dbReference type="NCBI Taxonomy" id="1482074"/>
    <lineage>
        <taxon>Bacteria</taxon>
        <taxon>Pseudomonadati</taxon>
        <taxon>Pseudomonadota</taxon>
        <taxon>Alphaproteobacteria</taxon>
        <taxon>Hyphomicrobiales</taxon>
        <taxon>Pleomorphomonadaceae</taxon>
        <taxon>Hartmannibacter</taxon>
    </lineage>
</organism>
<keyword evidence="2" id="KW-1185">Reference proteome</keyword>
<dbReference type="Proteomes" id="UP000223606">
    <property type="component" value="Chromosome 1"/>
</dbReference>
<dbReference type="KEGG" id="hdi:HDIA_2241"/>
<sequence length="225" mass="24858">MTVEAPEKPSETAVETGLPPGAIEVAGKPYMQDAKGALVPLGTIKAQDLLIDETVRKIIGFARDLNAQIRRFGEHTSADIVTLQETLDLHYGAKAGGAKGNVTLTTFDGRMKVTLKIADQLEFGPELQAAKKLVDECLMEWSADSNDELRSIVTRAFQVDQEGKINRAEIFMLLRAEISDPRWLRAMQAVRDSIRVVGSKSYLNFHVRENADGKWMHLPIDLANA</sequence>
<dbReference type="InterPro" id="IPR021505">
    <property type="entry name" value="Phage_B3_Orf6"/>
</dbReference>
<reference evidence="2" key="1">
    <citation type="submission" date="2017-09" db="EMBL/GenBank/DDBJ databases">
        <title>Genome sequence of Nannocystis excedens DSM 71.</title>
        <authorList>
            <person name="Blom J."/>
        </authorList>
    </citation>
    <scope>NUCLEOTIDE SEQUENCE [LARGE SCALE GENOMIC DNA]</scope>
    <source>
        <strain evidence="2">type strain: E19</strain>
    </source>
</reference>
<proteinExistence type="predicted"/>
<dbReference type="RefSeq" id="WP_099556242.1">
    <property type="nucleotide sequence ID" value="NZ_LT960614.1"/>
</dbReference>
<dbReference type="Pfam" id="PF11363">
    <property type="entry name" value="DUF3164"/>
    <property type="match status" value="1"/>
</dbReference>